<dbReference type="PANTHER" id="PTHR39450:SF1">
    <property type="entry name" value="DUF1667 DOMAIN-CONTAINING PROTEIN"/>
    <property type="match status" value="1"/>
</dbReference>
<proteinExistence type="predicted"/>
<dbReference type="Gene3D" id="3.10.530.10">
    <property type="entry name" value="CPE0013-like"/>
    <property type="match status" value="1"/>
</dbReference>
<name>A0A3D2X9U1_9FIRM</name>
<organism evidence="1 2">
    <name type="scientific">Lachnoclostridium phytofermentans</name>
    <dbReference type="NCBI Taxonomy" id="66219"/>
    <lineage>
        <taxon>Bacteria</taxon>
        <taxon>Bacillati</taxon>
        <taxon>Bacillota</taxon>
        <taxon>Clostridia</taxon>
        <taxon>Lachnospirales</taxon>
        <taxon>Lachnospiraceae</taxon>
    </lineage>
</organism>
<gene>
    <name evidence="1" type="ORF">DHW61_13365</name>
</gene>
<dbReference type="Pfam" id="PF07892">
    <property type="entry name" value="DUF1667"/>
    <property type="match status" value="1"/>
</dbReference>
<dbReference type="InterPro" id="IPR036593">
    <property type="entry name" value="CPE0013-like_sf"/>
</dbReference>
<dbReference type="AlphaFoldDB" id="A0A3D2X9U1"/>
<reference evidence="1 2" key="1">
    <citation type="journal article" date="2018" name="Nat. Biotechnol.">
        <title>A standardized bacterial taxonomy based on genome phylogeny substantially revises the tree of life.</title>
        <authorList>
            <person name="Parks D.H."/>
            <person name="Chuvochina M."/>
            <person name="Waite D.W."/>
            <person name="Rinke C."/>
            <person name="Skarshewski A."/>
            <person name="Chaumeil P.A."/>
            <person name="Hugenholtz P."/>
        </authorList>
    </citation>
    <scope>NUCLEOTIDE SEQUENCE [LARGE SCALE GENOMIC DNA]</scope>
    <source>
        <strain evidence="1">UBA11728</strain>
    </source>
</reference>
<comment type="caution">
    <text evidence="1">The sequence shown here is derived from an EMBL/GenBank/DDBJ whole genome shotgun (WGS) entry which is preliminary data.</text>
</comment>
<dbReference type="Proteomes" id="UP000262969">
    <property type="component" value="Unassembled WGS sequence"/>
</dbReference>
<accession>A0A3D2X9U1</accession>
<dbReference type="EMBL" id="DPVV01000447">
    <property type="protein sequence ID" value="HCL03373.1"/>
    <property type="molecule type" value="Genomic_DNA"/>
</dbReference>
<sequence length="114" mass="12369">METRVFTCIRCPMGCELTATINDNGMVTVKGNACIRGEQYARKELTNPLRALTTTVRVVGGTQAMVPVRTKGDIPKEKIMDGIRQLKQIQVTAPIQIGEVIVENLVNTGVAVIA</sequence>
<dbReference type="PANTHER" id="PTHR39450">
    <property type="entry name" value="MOLYBDOPTERIN OXIDOREDUCTASE, 4FE-4S CLUSTER-BINDING SUBUNIT"/>
    <property type="match status" value="1"/>
</dbReference>
<feature type="non-terminal residue" evidence="1">
    <location>
        <position position="114"/>
    </location>
</feature>
<evidence type="ECO:0000313" key="1">
    <source>
        <dbReference type="EMBL" id="HCL03373.1"/>
    </source>
</evidence>
<dbReference type="InterPro" id="IPR012460">
    <property type="entry name" value="DUF1667"/>
</dbReference>
<evidence type="ECO:0000313" key="2">
    <source>
        <dbReference type="Proteomes" id="UP000262969"/>
    </source>
</evidence>
<dbReference type="SUPFAM" id="SSF160148">
    <property type="entry name" value="CPE0013-like"/>
    <property type="match status" value="1"/>
</dbReference>
<protein>
    <submittedName>
        <fullName evidence="1">Molybdopterin oxidoreductase</fullName>
    </submittedName>
</protein>